<reference evidence="2" key="1">
    <citation type="journal article" date="2023" name="G3 (Bethesda)">
        <title>Genome assembly and association tests identify interacting loci associated with vigor, precocity, and sex in interspecific pistachio rootstocks.</title>
        <authorList>
            <person name="Palmer W."/>
            <person name="Jacygrad E."/>
            <person name="Sagayaradj S."/>
            <person name="Cavanaugh K."/>
            <person name="Han R."/>
            <person name="Bertier L."/>
            <person name="Beede B."/>
            <person name="Kafkas S."/>
            <person name="Golino D."/>
            <person name="Preece J."/>
            <person name="Michelmore R."/>
        </authorList>
    </citation>
    <scope>NUCLEOTIDE SEQUENCE [LARGE SCALE GENOMIC DNA]</scope>
</reference>
<organism evidence="1 2">
    <name type="scientific">Pistacia atlantica</name>
    <dbReference type="NCBI Taxonomy" id="434234"/>
    <lineage>
        <taxon>Eukaryota</taxon>
        <taxon>Viridiplantae</taxon>
        <taxon>Streptophyta</taxon>
        <taxon>Embryophyta</taxon>
        <taxon>Tracheophyta</taxon>
        <taxon>Spermatophyta</taxon>
        <taxon>Magnoliopsida</taxon>
        <taxon>eudicotyledons</taxon>
        <taxon>Gunneridae</taxon>
        <taxon>Pentapetalae</taxon>
        <taxon>rosids</taxon>
        <taxon>malvids</taxon>
        <taxon>Sapindales</taxon>
        <taxon>Anacardiaceae</taxon>
        <taxon>Pistacia</taxon>
    </lineage>
</organism>
<sequence>MAGSLSPKTMRIEGFINSQKVLILIDIGSTHSFVDPYVARKSKLPMGKSQLTVKVANGDSLLCQGYCRAVPIQLQNLKTTANLYLLTLGGCDVLGVDWLQDLGSILWNFSDLTM</sequence>
<dbReference type="Proteomes" id="UP001164250">
    <property type="component" value="Chromosome 3"/>
</dbReference>
<proteinExistence type="predicted"/>
<keyword evidence="2" id="KW-1185">Reference proteome</keyword>
<gene>
    <name evidence="1" type="ORF">Patl1_05236</name>
</gene>
<evidence type="ECO:0000313" key="1">
    <source>
        <dbReference type="EMBL" id="KAJ0101559.1"/>
    </source>
</evidence>
<dbReference type="EMBL" id="CM047899">
    <property type="protein sequence ID" value="KAJ0101559.1"/>
    <property type="molecule type" value="Genomic_DNA"/>
</dbReference>
<name>A0ACC1BRI9_9ROSI</name>
<comment type="caution">
    <text evidence="1">The sequence shown here is derived from an EMBL/GenBank/DDBJ whole genome shotgun (WGS) entry which is preliminary data.</text>
</comment>
<evidence type="ECO:0000313" key="2">
    <source>
        <dbReference type="Proteomes" id="UP001164250"/>
    </source>
</evidence>
<protein>
    <submittedName>
        <fullName evidence="1">Uncharacterized protein</fullName>
    </submittedName>
</protein>
<accession>A0ACC1BRI9</accession>